<sequence>MLVPKLSFLFLFLLHFYFTTISASHIPVLDNIAISSGSSGVLTASNGRVWVGDTGSKSSTLLQLSGKSTKSRVIHHPAASVDAVPYLTARISHHHFTYTFPVKPGQKIIRLHFNPVSYKNFKKSRALFSVKAGPYTLLSNFNGSLTAGASGAGHFTREFCVNIEENEVLSITFSPDQGNEGSSDDRYAFVNGIEIVCMPAGLYFTPDDGLGPFVVGQKYRFYIDNSTALEMIQRLNIGGNSIASVEDGGMFRSWDEDLNHLPQNGSLVIKRVIPIKYTQAPSYIAPKKVYQTARSMVPHMNLRRRNLMWKIPVDLGFRYLIRLHFSELELGITQCGEREFRIIINNQVAEDSADVIKWGAEHGVAVYRDYVVLMEGDRMEGKRYLNITFQPKLVLSGKETDGILNGMEIFKLSNPDNNLASMRTIEFVRSSRSQKQGDKKTQSFGRKNAVATALTVIITLLNVSVYYIRRLSETSARNLRSSSSEKFCRLFSIHEIRSATNDFSHEFLIGSGGYGRVYKGSIDGGATTVAIKRLKSESRQGENEFWTEIKMLSRLRHEHLVPLIGYCNEGQEMILVYEYMPKGTVADHLYKIGRHGGCAPPLSWEQRLKICIGAARGLYFLHTSRQRVIHRDVKSSNILLDENWVAKISDFGLSKMGAPNESITHISTNVKGTFGYLDPEYFLTRKLTRKSDVYAFGVVLFEVLSGRPAVDLRLEEEKHSLAAWARYCMRKGKVDNLIDRNLIGQISPACLKVFVGIAGRCVDTHPHERPAMADVVIPLELALVLQQSPGSTEQAEEDDDINNVARSSSEQSDGVFSFDELSVNPSNGGMEQNVSKELSGAAPGTKETYVLKNSKKDNSSNNATSSRWWWDPFGLVPRSPSKTKASALHEGLRQFHIQEIRKATNNFQNSFIVGFGGLDSVYKGLVDDIPRIVAVRRSSSRESRLSMARELQSKMEMVPSLKHAHVVTLIGYCNDEAELMLVYEYMANGSLHDHLCDPNKDPLPWKRRLQICIGVARGLSHLQSTVKLTNLHCNLKSTNILLDENWVAKVSDIGLSRRRGVSGAHTIVRGDWGSLDSDYILDDRLTEKSYVFSFGLLLFEVLCATKESTHWLDEDQVSLAQWIKSGIRNNLSGNIDPCLAGKIAPECCRIFAETAIKCLLDKGSERPSMNDIVASLEAALKLQEASDNDEGV</sequence>
<dbReference type="GO" id="GO:0005524">
    <property type="term" value="F:ATP binding"/>
    <property type="evidence" value="ECO:0007669"/>
    <property type="project" value="UniProtKB-UniRule"/>
</dbReference>
<dbReference type="PANTHER" id="PTHR27003">
    <property type="entry name" value="OS07G0166700 PROTEIN"/>
    <property type="match status" value="1"/>
</dbReference>
<keyword evidence="9" id="KW-1133">Transmembrane helix</keyword>
<dbReference type="Pfam" id="PF12819">
    <property type="entry name" value="Malectin_like"/>
    <property type="match status" value="1"/>
</dbReference>
<evidence type="ECO:0000256" key="12">
    <source>
        <dbReference type="PROSITE-ProRule" id="PRU10141"/>
    </source>
</evidence>
<evidence type="ECO:0000256" key="8">
    <source>
        <dbReference type="ARBA" id="ARBA00022840"/>
    </source>
</evidence>
<dbReference type="GeneID" id="113701163"/>
<gene>
    <name evidence="17" type="primary">LOC113701163</name>
</gene>
<dbReference type="GO" id="GO:0009506">
    <property type="term" value="C:plasmodesma"/>
    <property type="evidence" value="ECO:0007669"/>
    <property type="project" value="TreeGrafter"/>
</dbReference>
<evidence type="ECO:0000313" key="16">
    <source>
        <dbReference type="Proteomes" id="UP001652660"/>
    </source>
</evidence>
<dbReference type="Gene3D" id="1.10.510.10">
    <property type="entry name" value="Transferase(Phosphotransferase) domain 1"/>
    <property type="match status" value="2"/>
</dbReference>
<feature type="domain" description="Protein kinase" evidence="15">
    <location>
        <begin position="503"/>
        <end position="783"/>
    </location>
</feature>
<proteinExistence type="predicted"/>
<evidence type="ECO:0000256" key="3">
    <source>
        <dbReference type="ARBA" id="ARBA00022679"/>
    </source>
</evidence>
<dbReference type="InterPro" id="IPR045272">
    <property type="entry name" value="ANXUR1/2-like"/>
</dbReference>
<keyword evidence="7" id="KW-0418">Kinase</keyword>
<dbReference type="FunFam" id="3.30.200.20:FF:000039">
    <property type="entry name" value="receptor-like protein kinase FERONIA"/>
    <property type="match status" value="2"/>
</dbReference>
<feature type="signal peptide" evidence="14">
    <location>
        <begin position="1"/>
        <end position="23"/>
    </location>
</feature>
<dbReference type="GO" id="GO:0004714">
    <property type="term" value="F:transmembrane receptor protein tyrosine kinase activity"/>
    <property type="evidence" value="ECO:0007669"/>
    <property type="project" value="InterPro"/>
</dbReference>
<feature type="compositionally biased region" description="Polar residues" evidence="13">
    <location>
        <begin position="804"/>
        <end position="813"/>
    </location>
</feature>
<evidence type="ECO:0000256" key="9">
    <source>
        <dbReference type="ARBA" id="ARBA00022989"/>
    </source>
</evidence>
<reference evidence="16" key="1">
    <citation type="journal article" date="2025" name="Foods">
        <title>Unveiling the Microbial Signatures of Arabica Coffee Cherries: Insights into Ripeness Specific Diversity, Functional Traits, and Implications for Quality and Safety.</title>
        <authorList>
            <consortium name="RefSeq"/>
            <person name="Tenea G.N."/>
            <person name="Cifuentes V."/>
            <person name="Reyes P."/>
            <person name="Cevallos-Vallejos M."/>
        </authorList>
    </citation>
    <scope>NUCLEOTIDE SEQUENCE [LARGE SCALE GENOMIC DNA]</scope>
</reference>
<evidence type="ECO:0000313" key="17">
    <source>
        <dbReference type="RefSeq" id="XP_027077492.1"/>
    </source>
</evidence>
<keyword evidence="6 12" id="KW-0547">Nucleotide-binding</keyword>
<feature type="domain" description="Protein kinase" evidence="15">
    <location>
        <begin position="907"/>
        <end position="1180"/>
    </location>
</feature>
<dbReference type="FunFam" id="1.10.510.10:FF:000252">
    <property type="entry name" value="Receptor-like protein kinase FERONIA"/>
    <property type="match status" value="1"/>
</dbReference>
<feature type="chain" id="PRO_5028035649" evidence="14">
    <location>
        <begin position="24"/>
        <end position="1192"/>
    </location>
</feature>
<keyword evidence="5 14" id="KW-0732">Signal</keyword>
<dbReference type="FunFam" id="2.60.120.430:FF:000003">
    <property type="entry name" value="FERONIA receptor-like kinase"/>
    <property type="match status" value="1"/>
</dbReference>
<keyword evidence="2" id="KW-0723">Serine/threonine-protein kinase</keyword>
<dbReference type="PROSITE" id="PS00107">
    <property type="entry name" value="PROTEIN_KINASE_ATP"/>
    <property type="match status" value="1"/>
</dbReference>
<dbReference type="InterPro" id="IPR011009">
    <property type="entry name" value="Kinase-like_dom_sf"/>
</dbReference>
<feature type="binding site" evidence="12">
    <location>
        <position position="532"/>
    </location>
    <ligand>
        <name>ATP</name>
        <dbReference type="ChEBI" id="CHEBI:30616"/>
    </ligand>
</feature>
<dbReference type="InterPro" id="IPR008271">
    <property type="entry name" value="Ser/Thr_kinase_AS"/>
</dbReference>
<evidence type="ECO:0000256" key="2">
    <source>
        <dbReference type="ARBA" id="ARBA00022527"/>
    </source>
</evidence>
<comment type="subcellular location">
    <subcellularLocation>
        <location evidence="1">Membrane</location>
        <topology evidence="1">Single-pass type I membrane protein</topology>
    </subcellularLocation>
</comment>
<name>A0A6P6THI5_COFAR</name>
<dbReference type="Gene3D" id="2.60.120.430">
    <property type="entry name" value="Galactose-binding lectin"/>
    <property type="match status" value="2"/>
</dbReference>
<keyword evidence="8 12" id="KW-0067">ATP-binding</keyword>
<evidence type="ECO:0000256" key="13">
    <source>
        <dbReference type="SAM" id="MobiDB-lite"/>
    </source>
</evidence>
<keyword evidence="11" id="KW-0325">Glycoprotein</keyword>
<keyword evidence="16" id="KW-1185">Reference proteome</keyword>
<evidence type="ECO:0000256" key="11">
    <source>
        <dbReference type="ARBA" id="ARBA00023180"/>
    </source>
</evidence>
<dbReference type="AlphaFoldDB" id="A0A6P6THI5"/>
<dbReference type="FunFam" id="2.60.120.430:FF:000007">
    <property type="entry name" value="FERONIA receptor-like kinase"/>
    <property type="match status" value="1"/>
</dbReference>
<evidence type="ECO:0000256" key="4">
    <source>
        <dbReference type="ARBA" id="ARBA00022692"/>
    </source>
</evidence>
<protein>
    <submittedName>
        <fullName evidence="17">Receptor-like protein kinase FERONIA</fullName>
    </submittedName>
</protein>
<feature type="region of interest" description="Disordered" evidence="13">
    <location>
        <begin position="788"/>
        <end position="813"/>
    </location>
</feature>
<keyword evidence="3" id="KW-0808">Transferase</keyword>
<keyword evidence="4" id="KW-0812">Transmembrane</keyword>
<evidence type="ECO:0000256" key="1">
    <source>
        <dbReference type="ARBA" id="ARBA00004479"/>
    </source>
</evidence>
<dbReference type="Proteomes" id="UP001652660">
    <property type="component" value="Chromosome 7e"/>
</dbReference>
<dbReference type="InterPro" id="IPR024788">
    <property type="entry name" value="Malectin-like_Carb-bd_dom"/>
</dbReference>
<dbReference type="Gene3D" id="3.30.200.20">
    <property type="entry name" value="Phosphorylase Kinase, domain 1"/>
    <property type="match status" value="2"/>
</dbReference>
<reference evidence="17" key="2">
    <citation type="submission" date="2025-08" db="UniProtKB">
        <authorList>
            <consortium name="RefSeq"/>
        </authorList>
    </citation>
    <scope>IDENTIFICATION</scope>
    <source>
        <tissue evidence="17">Leaves</tissue>
    </source>
</reference>
<dbReference type="CDD" id="cd14066">
    <property type="entry name" value="STKc_IRAK"/>
    <property type="match status" value="1"/>
</dbReference>
<evidence type="ECO:0000256" key="5">
    <source>
        <dbReference type="ARBA" id="ARBA00022729"/>
    </source>
</evidence>
<dbReference type="OrthoDB" id="1720310at2759"/>
<evidence type="ECO:0000259" key="15">
    <source>
        <dbReference type="PROSITE" id="PS50011"/>
    </source>
</evidence>
<dbReference type="GO" id="GO:0005886">
    <property type="term" value="C:plasma membrane"/>
    <property type="evidence" value="ECO:0007669"/>
    <property type="project" value="TreeGrafter"/>
</dbReference>
<dbReference type="Pfam" id="PF07714">
    <property type="entry name" value="PK_Tyr_Ser-Thr"/>
    <property type="match status" value="2"/>
</dbReference>
<dbReference type="GO" id="GO:0010038">
    <property type="term" value="P:response to metal ion"/>
    <property type="evidence" value="ECO:0007669"/>
    <property type="project" value="UniProtKB-ARBA"/>
</dbReference>
<dbReference type="GO" id="GO:0004674">
    <property type="term" value="F:protein serine/threonine kinase activity"/>
    <property type="evidence" value="ECO:0007669"/>
    <property type="project" value="UniProtKB-KW"/>
</dbReference>
<evidence type="ECO:0000256" key="7">
    <source>
        <dbReference type="ARBA" id="ARBA00022777"/>
    </source>
</evidence>
<dbReference type="PROSITE" id="PS50011">
    <property type="entry name" value="PROTEIN_KINASE_DOM"/>
    <property type="match status" value="2"/>
</dbReference>
<organism evidence="16 17">
    <name type="scientific">Coffea arabica</name>
    <name type="common">Arabian coffee</name>
    <dbReference type="NCBI Taxonomy" id="13443"/>
    <lineage>
        <taxon>Eukaryota</taxon>
        <taxon>Viridiplantae</taxon>
        <taxon>Streptophyta</taxon>
        <taxon>Embryophyta</taxon>
        <taxon>Tracheophyta</taxon>
        <taxon>Spermatophyta</taxon>
        <taxon>Magnoliopsida</taxon>
        <taxon>eudicotyledons</taxon>
        <taxon>Gunneridae</taxon>
        <taxon>Pentapetalae</taxon>
        <taxon>asterids</taxon>
        <taxon>lamiids</taxon>
        <taxon>Gentianales</taxon>
        <taxon>Rubiaceae</taxon>
        <taxon>Ixoroideae</taxon>
        <taxon>Gardenieae complex</taxon>
        <taxon>Bertiereae - Coffeeae clade</taxon>
        <taxon>Coffeeae</taxon>
        <taxon>Coffea</taxon>
    </lineage>
</organism>
<keyword evidence="10" id="KW-0472">Membrane</keyword>
<accession>A0A6P6THI5</accession>
<dbReference type="SUPFAM" id="SSF56112">
    <property type="entry name" value="Protein kinase-like (PK-like)"/>
    <property type="match status" value="2"/>
</dbReference>
<dbReference type="RefSeq" id="XP_027077492.1">
    <property type="nucleotide sequence ID" value="XM_027221691.2"/>
</dbReference>
<evidence type="ECO:0000256" key="14">
    <source>
        <dbReference type="SAM" id="SignalP"/>
    </source>
</evidence>
<dbReference type="PROSITE" id="PS00108">
    <property type="entry name" value="PROTEIN_KINASE_ST"/>
    <property type="match status" value="1"/>
</dbReference>
<dbReference type="InterPro" id="IPR001245">
    <property type="entry name" value="Ser-Thr/Tyr_kinase_cat_dom"/>
</dbReference>
<evidence type="ECO:0000256" key="10">
    <source>
        <dbReference type="ARBA" id="ARBA00023136"/>
    </source>
</evidence>
<evidence type="ECO:0000256" key="6">
    <source>
        <dbReference type="ARBA" id="ARBA00022741"/>
    </source>
</evidence>
<dbReference type="InterPro" id="IPR017441">
    <property type="entry name" value="Protein_kinase_ATP_BS"/>
</dbReference>
<dbReference type="InterPro" id="IPR000719">
    <property type="entry name" value="Prot_kinase_dom"/>
</dbReference>
<dbReference type="PANTHER" id="PTHR27003:SF467">
    <property type="entry name" value="PROTEIN KINASE DOMAIN-CONTAINING PROTEIN"/>
    <property type="match status" value="1"/>
</dbReference>
<dbReference type="SMART" id="SM00220">
    <property type="entry name" value="S_TKc"/>
    <property type="match status" value="1"/>
</dbReference>